<keyword evidence="9" id="KW-0812">Transmembrane</keyword>
<dbReference type="PANTHER" id="PTHR11733:SF241">
    <property type="entry name" value="GH26575P-RELATED"/>
    <property type="match status" value="1"/>
</dbReference>
<dbReference type="Pfam" id="PF05649">
    <property type="entry name" value="Peptidase_M13_N"/>
    <property type="match status" value="2"/>
</dbReference>
<evidence type="ECO:0000256" key="9">
    <source>
        <dbReference type="SAM" id="Phobius"/>
    </source>
</evidence>
<organism evidence="12 13">
    <name type="scientific">Glossina palpalis gambiensis</name>
    <dbReference type="NCBI Taxonomy" id="67801"/>
    <lineage>
        <taxon>Eukaryota</taxon>
        <taxon>Metazoa</taxon>
        <taxon>Ecdysozoa</taxon>
        <taxon>Arthropoda</taxon>
        <taxon>Hexapoda</taxon>
        <taxon>Insecta</taxon>
        <taxon>Pterygota</taxon>
        <taxon>Neoptera</taxon>
        <taxon>Endopterygota</taxon>
        <taxon>Diptera</taxon>
        <taxon>Brachycera</taxon>
        <taxon>Muscomorpha</taxon>
        <taxon>Hippoboscoidea</taxon>
        <taxon>Glossinidae</taxon>
        <taxon>Glossina</taxon>
    </lineage>
</organism>
<reference evidence="13" key="1">
    <citation type="submission" date="2015-01" db="EMBL/GenBank/DDBJ databases">
        <authorList>
            <person name="Aksoy S."/>
            <person name="Warren W."/>
            <person name="Wilson R.K."/>
        </authorList>
    </citation>
    <scope>NUCLEOTIDE SEQUENCE [LARGE SCALE GENOMIC DNA]</scope>
    <source>
        <strain evidence="13">IAEA</strain>
    </source>
</reference>
<dbReference type="Gene3D" id="1.10.1380.10">
    <property type="entry name" value="Neutral endopeptidase , domain2"/>
    <property type="match status" value="2"/>
</dbReference>
<evidence type="ECO:0000259" key="10">
    <source>
        <dbReference type="Pfam" id="PF01431"/>
    </source>
</evidence>
<dbReference type="SUPFAM" id="SSF55486">
    <property type="entry name" value="Metalloproteases ('zincins'), catalytic domain"/>
    <property type="match status" value="2"/>
</dbReference>
<evidence type="ECO:0000256" key="5">
    <source>
        <dbReference type="ARBA" id="ARBA00022723"/>
    </source>
</evidence>
<dbReference type="InterPro" id="IPR042089">
    <property type="entry name" value="Peptidase_M13_dom_2"/>
</dbReference>
<sequence>MQRLVCASNKHQNKEKKTYAKGCKVPPRDMERSALRVTYDNEGETPSVRIRRSGDENYRRNRLLELLTPKAKYAAVSILCLLLGAGFSTLIINYAASHCYNTEICLKDECVRTASYLLEAMDATIDPCDDFYRYACGGWQKKFLIPKDKGSISTFRIGEDQLRQVIKSLGGWPVIETDWKPPSLKIEELLGKVHRSYGLPILSKVFVGLDNMNTSVYILKMDQPPFPLLSRDNYIKANKETLRKAYHRYMIKTATLLGAKRDTVAEELHHVLQFEIQLANATIPEEERFDVEKKYNKIILPELQVQIPEVNWTLYLQECLGPNITLRPNEELIVSAVPYLTEVSKIINRTDSTILYNSLVWRVVRFIAVLLVDEYERDLFEFNRLLLGVRSQEDHWNGCVESVNTNFGMATGALFIKDHFDPSSKRIALDMIRTIREAFNELLNENPWMDSGTRNIAREKADAMGELIGYTDSLTNVSRLEEEYLNLTIVPDNYIKNDLSILHWAFTKNMQLLRKSAEKEIFTFNPTMINAFYDSRRNNIVFPAGILQPTFYNQHYPKSLNYGGIGTIIGHEITHGFDDTGRHFDKNGDVMQWWSNETMNTFDEHTQCMVDQYSEYKFEEIDQYVNGRFTLEENMADDGGVKQAFKAYKKWAEQHGPEPLLPGLNLTHEQLFFLNYAQGWCVSVRPENAILKLINSDHSPGQIRVRGTLANSKHFAEAYQCKPGSRMNPLKKCNEKRRTLAESLLSFPLKMSPEIVPCNVEEDATYTHHPDDAASVRIRTRSPRINQRKWLLELSILKFKYMLVVVTCISLGAALTVLIMHNIQNDDDCVITDLKYKNYKICLTERCVQTAFHLMEGMNTSVNPCEDFYQYACGNWKRQNRIPEADTSTSTFKLLGAKVLDTLRAALEEPIASEDNYAIIKAKEFYRSCVNTAQIRKIAEDRLKKILKSLGGWPVIEDNWRLSSRTIEEILGILHREYNVPVLLSLHVGVDDKNSSIHILKLDQPPLPLYSRDAYLNSDAERSRRAYHKYMTETAVLLGANRSTAAQDFEEVLQFEIQLANATLPKADRRDVGSIYNKLNVIDLQEKFPELNWAIYLQTFLGPNTRLRLKTEFVVYGTRYVSELTKLISRTDRRVLHNCVLWRLVRTVVVFLLDEYKKNLFEFHRALVGMRAEVSRWGQCIIWTNRNLGLAVGALFIKDNFDPKSKEIAFDMIRRIREAFIELLDENDWMDNPTRAVAKEKANAMNQLVGYPEVLTNVTALENVYKYLTIVADDLMENVWNILRWEVEKNLLLLSQAVEKKIVPFNPTAINAYYDFHKNDIVFAAAILQPLFFSQYFPKSMNYGGIGVVIGHEITHGFDDRGRQFDKEGNMMQWWNNATIKAFRARTQCIIDQYSNYKVAEVDMHLNGRITQGENIADNGGLKQAFRAYKKWVKQNGPEPLLPGLNLKHEQIFFVNFAQMWCESERPESLMLGMAVANHPPGDIRVRGTLSNSKDFAEAYQCKPGSPMNPIKKCSVW</sequence>
<dbReference type="Proteomes" id="UP000092460">
    <property type="component" value="Unassembled WGS sequence"/>
</dbReference>
<dbReference type="GO" id="GO:0005886">
    <property type="term" value="C:plasma membrane"/>
    <property type="evidence" value="ECO:0007669"/>
    <property type="project" value="UniProtKB-SubCell"/>
</dbReference>
<dbReference type="PRINTS" id="PR00786">
    <property type="entry name" value="NEPRILYSIN"/>
</dbReference>
<evidence type="ECO:0000313" key="13">
    <source>
        <dbReference type="Proteomes" id="UP000092460"/>
    </source>
</evidence>
<dbReference type="EMBL" id="JXJN01015893">
    <property type="status" value="NOT_ANNOTATED_CDS"/>
    <property type="molecule type" value="Genomic_DNA"/>
</dbReference>
<feature type="domain" description="Peptidase M13 C-terminal" evidence="10">
    <location>
        <begin position="530"/>
        <end position="733"/>
    </location>
</feature>
<protein>
    <recommendedName>
        <fullName evidence="14">Neprilysin-2</fullName>
    </recommendedName>
</protein>
<name>A0A1B0BKD1_9MUSC</name>
<evidence type="ECO:0008006" key="14">
    <source>
        <dbReference type="Google" id="ProtNLM"/>
    </source>
</evidence>
<keyword evidence="4" id="KW-0645">Protease</keyword>
<feature type="domain" description="Peptidase M13 C-terminal" evidence="10">
    <location>
        <begin position="1311"/>
        <end position="1516"/>
    </location>
</feature>
<keyword evidence="5" id="KW-0479">Metal-binding</keyword>
<dbReference type="VEuPathDB" id="VectorBase:GPPI032966"/>
<keyword evidence="9" id="KW-1133">Transmembrane helix</keyword>
<keyword evidence="8" id="KW-0482">Metalloprotease</keyword>
<accession>A0A1B0BKD1</accession>
<feature type="domain" description="Peptidase M13 N-terminal" evidence="11">
    <location>
        <begin position="159"/>
        <end position="470"/>
    </location>
</feature>
<evidence type="ECO:0000256" key="6">
    <source>
        <dbReference type="ARBA" id="ARBA00022801"/>
    </source>
</evidence>
<proteinExistence type="inferred from homology"/>
<evidence type="ECO:0000256" key="2">
    <source>
        <dbReference type="ARBA" id="ARBA00004401"/>
    </source>
</evidence>
<dbReference type="EnsemblMetazoa" id="GPPI032966-RA">
    <property type="protein sequence ID" value="GPPI032966-PA"/>
    <property type="gene ID" value="GPPI032966"/>
</dbReference>
<dbReference type="Pfam" id="PF01431">
    <property type="entry name" value="Peptidase_M13"/>
    <property type="match status" value="2"/>
</dbReference>
<keyword evidence="7" id="KW-0862">Zinc</keyword>
<feature type="domain" description="Peptidase M13 N-terminal" evidence="11">
    <location>
        <begin position="864"/>
        <end position="1252"/>
    </location>
</feature>
<keyword evidence="13" id="KW-1185">Reference proteome</keyword>
<comment type="similarity">
    <text evidence="3">Belongs to the peptidase M13 family.</text>
</comment>
<comment type="subcellular location">
    <subcellularLocation>
        <location evidence="2">Cell membrane</location>
        <topology evidence="2">Single-pass type II membrane protein</topology>
    </subcellularLocation>
</comment>
<evidence type="ECO:0000259" key="11">
    <source>
        <dbReference type="Pfam" id="PF05649"/>
    </source>
</evidence>
<dbReference type="GO" id="GO:0046872">
    <property type="term" value="F:metal ion binding"/>
    <property type="evidence" value="ECO:0007669"/>
    <property type="project" value="UniProtKB-KW"/>
</dbReference>
<evidence type="ECO:0000313" key="12">
    <source>
        <dbReference type="EnsemblMetazoa" id="GPPI032966-PA"/>
    </source>
</evidence>
<evidence type="ECO:0000256" key="4">
    <source>
        <dbReference type="ARBA" id="ARBA00022670"/>
    </source>
</evidence>
<comment type="cofactor">
    <cofactor evidence="1">
        <name>Zn(2+)</name>
        <dbReference type="ChEBI" id="CHEBI:29105"/>
    </cofactor>
</comment>
<reference evidence="12" key="2">
    <citation type="submission" date="2020-05" db="UniProtKB">
        <authorList>
            <consortium name="EnsemblMetazoa"/>
        </authorList>
    </citation>
    <scope>IDENTIFICATION</scope>
    <source>
        <strain evidence="12">IAEA</strain>
    </source>
</reference>
<evidence type="ECO:0000256" key="7">
    <source>
        <dbReference type="ARBA" id="ARBA00022833"/>
    </source>
</evidence>
<dbReference type="InterPro" id="IPR018497">
    <property type="entry name" value="Peptidase_M13_C"/>
</dbReference>
<dbReference type="GO" id="GO:0004222">
    <property type="term" value="F:metalloendopeptidase activity"/>
    <property type="evidence" value="ECO:0007669"/>
    <property type="project" value="InterPro"/>
</dbReference>
<dbReference type="PANTHER" id="PTHR11733">
    <property type="entry name" value="ZINC METALLOPROTEASE FAMILY M13 NEPRILYSIN-RELATED"/>
    <property type="match status" value="1"/>
</dbReference>
<keyword evidence="9" id="KW-0472">Membrane</keyword>
<evidence type="ECO:0000256" key="1">
    <source>
        <dbReference type="ARBA" id="ARBA00001947"/>
    </source>
</evidence>
<dbReference type="InterPro" id="IPR008753">
    <property type="entry name" value="Peptidase_M13_N"/>
</dbReference>
<evidence type="ECO:0000256" key="8">
    <source>
        <dbReference type="ARBA" id="ARBA00023049"/>
    </source>
</evidence>
<dbReference type="GO" id="GO:0016485">
    <property type="term" value="P:protein processing"/>
    <property type="evidence" value="ECO:0007669"/>
    <property type="project" value="TreeGrafter"/>
</dbReference>
<dbReference type="STRING" id="67801.A0A1B0BKD1"/>
<feature type="transmembrane region" description="Helical" evidence="9">
    <location>
        <begin position="73"/>
        <end position="96"/>
    </location>
</feature>
<dbReference type="PROSITE" id="PS51885">
    <property type="entry name" value="NEPRILYSIN"/>
    <property type="match status" value="2"/>
</dbReference>
<dbReference type="Gene3D" id="3.40.390.10">
    <property type="entry name" value="Collagenase (Catalytic Domain)"/>
    <property type="match status" value="2"/>
</dbReference>
<dbReference type="CDD" id="cd08662">
    <property type="entry name" value="M13"/>
    <property type="match status" value="2"/>
</dbReference>
<dbReference type="InterPro" id="IPR000718">
    <property type="entry name" value="Peptidase_M13"/>
</dbReference>
<keyword evidence="6" id="KW-0378">Hydrolase</keyword>
<dbReference type="InterPro" id="IPR024079">
    <property type="entry name" value="MetalloPept_cat_dom_sf"/>
</dbReference>
<evidence type="ECO:0000256" key="3">
    <source>
        <dbReference type="ARBA" id="ARBA00007357"/>
    </source>
</evidence>